<dbReference type="EMBL" id="AP014648">
    <property type="protein sequence ID" value="BAQ18787.1"/>
    <property type="molecule type" value="Genomic_DNA"/>
</dbReference>
<dbReference type="Pfam" id="PF16952">
    <property type="entry name" value="Gln-synt_N_2"/>
    <property type="match status" value="1"/>
</dbReference>
<comment type="similarity">
    <text evidence="7 8">Belongs to the glutamine synthetase family.</text>
</comment>
<gene>
    <name evidence="10" type="ORF">GL4_3364</name>
</gene>
<dbReference type="GO" id="GO:0004356">
    <property type="term" value="F:glutamine synthetase activity"/>
    <property type="evidence" value="ECO:0007669"/>
    <property type="project" value="UniProtKB-EC"/>
</dbReference>
<evidence type="ECO:0000256" key="1">
    <source>
        <dbReference type="ARBA" id="ARBA00001946"/>
    </source>
</evidence>
<organism evidence="10 11">
    <name type="scientific">Methyloceanibacter caenitepidi</name>
    <dbReference type="NCBI Taxonomy" id="1384459"/>
    <lineage>
        <taxon>Bacteria</taxon>
        <taxon>Pseudomonadati</taxon>
        <taxon>Pseudomonadota</taxon>
        <taxon>Alphaproteobacteria</taxon>
        <taxon>Hyphomicrobiales</taxon>
        <taxon>Hyphomicrobiaceae</taxon>
        <taxon>Methyloceanibacter</taxon>
    </lineage>
</organism>
<accession>A0A0A8K8D3</accession>
<comment type="cofactor">
    <cofactor evidence="1">
        <name>Mg(2+)</name>
        <dbReference type="ChEBI" id="CHEBI:18420"/>
    </cofactor>
</comment>
<feature type="domain" description="GS catalytic" evidence="9">
    <location>
        <begin position="102"/>
        <end position="421"/>
    </location>
</feature>
<evidence type="ECO:0000256" key="8">
    <source>
        <dbReference type="RuleBase" id="RU000384"/>
    </source>
</evidence>
<dbReference type="HOGENOM" id="CLU_017290_6_0_5"/>
<reference evidence="10 11" key="1">
    <citation type="submission" date="2014-09" db="EMBL/GenBank/DDBJ databases">
        <title>Genome sequencing of Methyloceanibacter caenitepidi Gela4.</title>
        <authorList>
            <person name="Takeuchi M."/>
            <person name="Susumu S."/>
            <person name="Kamagata Y."/>
            <person name="Oshima K."/>
            <person name="Hattori M."/>
            <person name="Iwasaki W."/>
        </authorList>
    </citation>
    <scope>NUCLEOTIDE SEQUENCE [LARGE SCALE GENOMIC DNA]</scope>
    <source>
        <strain evidence="10 11">Gela4</strain>
    </source>
</reference>
<dbReference type="InterPro" id="IPR008147">
    <property type="entry name" value="Gln_synt_N"/>
</dbReference>
<dbReference type="GO" id="GO:0006542">
    <property type="term" value="P:glutamine biosynthetic process"/>
    <property type="evidence" value="ECO:0007669"/>
    <property type="project" value="InterPro"/>
</dbReference>
<comment type="function">
    <text evidence="2">Catalyzes the ATP-dependent biosynthesis of glutamine from glutamate and ammonia.</text>
</comment>
<protein>
    <submittedName>
        <fullName evidence="10">Glutamine synthetase type I</fullName>
        <ecNumber evidence="10">6.3.1.2</ecNumber>
    </submittedName>
</protein>
<dbReference type="AlphaFoldDB" id="A0A0A8K8D3"/>
<dbReference type="PROSITE" id="PS51987">
    <property type="entry name" value="GS_CATALYTIC"/>
    <property type="match status" value="1"/>
</dbReference>
<dbReference type="EC" id="6.3.1.2" evidence="10"/>
<evidence type="ECO:0000313" key="10">
    <source>
        <dbReference type="EMBL" id="BAQ18787.1"/>
    </source>
</evidence>
<dbReference type="OrthoDB" id="9789509at2"/>
<keyword evidence="6" id="KW-0535">Nitrogen fixation</keyword>
<proteinExistence type="inferred from homology"/>
<sequence>MLREDLTFVGTCDIAGLVRGKGFPSTELPARRKLGIGWTHSNLMQTCFGPILDTPFGTAGDLMIVPDPTAEVHVDFRDGSAPEHFFLGDIRNTDGSPWECCVRAFLRRAIGALKQASGLELLAAFEQEFVYTGVEDVPGHAYSLNAFRRQGVFGEMVMAAIRAASVHPDSFLAEYGPRQYEMTVAPDAALAAADAGVIAREMARGAAFRLENRAIFSPMPVAGGAGNGVHIHFSLHDASGAPVTSDPNGPMGLSAVAAHFAAGILHHLPALCAVTTPSPVSYLRLVPDRWAPTVADIKLQDRGAALRICPVFDAAGEEQRQAQFNLEFRVCDAAASPYMALGAMIFAGADGIARQLSLPETEAPLPSSLSAALDLMEASDAMKSWFGPVFFEAYMRHKRSEAAYVADLSEADLCARYAEVY</sequence>
<evidence type="ECO:0000259" key="9">
    <source>
        <dbReference type="PROSITE" id="PS51987"/>
    </source>
</evidence>
<dbReference type="InterPro" id="IPR036651">
    <property type="entry name" value="Gln_synt_N_sf"/>
</dbReference>
<keyword evidence="3 10" id="KW-0436">Ligase</keyword>
<name>A0A0A8K8D3_9HYPH</name>
<dbReference type="PANTHER" id="PTHR43785">
    <property type="entry name" value="GAMMA-GLUTAMYLPUTRESCINE SYNTHETASE"/>
    <property type="match status" value="1"/>
</dbReference>
<dbReference type="Pfam" id="PF00120">
    <property type="entry name" value="Gln-synt_C"/>
    <property type="match status" value="1"/>
</dbReference>
<dbReference type="InterPro" id="IPR014746">
    <property type="entry name" value="Gln_synth/guanido_kin_cat_dom"/>
</dbReference>
<keyword evidence="5" id="KW-0067">ATP-binding</keyword>
<dbReference type="STRING" id="1384459.GL4_3364"/>
<dbReference type="SMART" id="SM01230">
    <property type="entry name" value="Gln-synt_C"/>
    <property type="match status" value="1"/>
</dbReference>
<evidence type="ECO:0000256" key="4">
    <source>
        <dbReference type="ARBA" id="ARBA00022741"/>
    </source>
</evidence>
<dbReference type="KEGG" id="mcg:GL4_3364"/>
<evidence type="ECO:0000256" key="7">
    <source>
        <dbReference type="PROSITE-ProRule" id="PRU01331"/>
    </source>
</evidence>
<dbReference type="Gene3D" id="3.30.590.10">
    <property type="entry name" value="Glutamine synthetase/guanido kinase, catalytic domain"/>
    <property type="match status" value="1"/>
</dbReference>
<dbReference type="PANTHER" id="PTHR43785:SF12">
    <property type="entry name" value="TYPE-1 GLUTAMINE SYNTHETASE 2"/>
    <property type="match status" value="1"/>
</dbReference>
<dbReference type="Proteomes" id="UP000031643">
    <property type="component" value="Chromosome"/>
</dbReference>
<evidence type="ECO:0000313" key="11">
    <source>
        <dbReference type="Proteomes" id="UP000031643"/>
    </source>
</evidence>
<keyword evidence="11" id="KW-1185">Reference proteome</keyword>
<evidence type="ECO:0000256" key="2">
    <source>
        <dbReference type="ARBA" id="ARBA00003117"/>
    </source>
</evidence>
<keyword evidence="4" id="KW-0547">Nucleotide-binding</keyword>
<dbReference type="RefSeq" id="WP_045369048.1">
    <property type="nucleotide sequence ID" value="NZ_AP014648.1"/>
</dbReference>
<evidence type="ECO:0000256" key="3">
    <source>
        <dbReference type="ARBA" id="ARBA00022598"/>
    </source>
</evidence>
<dbReference type="SUPFAM" id="SSF55931">
    <property type="entry name" value="Glutamine synthetase/guanido kinase"/>
    <property type="match status" value="1"/>
</dbReference>
<dbReference type="Gene3D" id="3.10.20.70">
    <property type="entry name" value="Glutamine synthetase, N-terminal domain"/>
    <property type="match status" value="1"/>
</dbReference>
<evidence type="ECO:0000256" key="5">
    <source>
        <dbReference type="ARBA" id="ARBA00022840"/>
    </source>
</evidence>
<dbReference type="GO" id="GO:0005524">
    <property type="term" value="F:ATP binding"/>
    <property type="evidence" value="ECO:0007669"/>
    <property type="project" value="UniProtKB-KW"/>
</dbReference>
<evidence type="ECO:0000256" key="6">
    <source>
        <dbReference type="ARBA" id="ARBA00023231"/>
    </source>
</evidence>
<dbReference type="InterPro" id="IPR008146">
    <property type="entry name" value="Gln_synth_cat_dom"/>
</dbReference>